<evidence type="ECO:0000313" key="1">
    <source>
        <dbReference type="EMBL" id="JAH29941.1"/>
    </source>
</evidence>
<sequence length="23" mass="2784">MTRNSYCTENWWGRQQIIVLALT</sequence>
<protein>
    <submittedName>
        <fullName evidence="1">Uncharacterized protein</fullName>
    </submittedName>
</protein>
<reference evidence="1" key="1">
    <citation type="submission" date="2014-11" db="EMBL/GenBank/DDBJ databases">
        <authorList>
            <person name="Amaro Gonzalez C."/>
        </authorList>
    </citation>
    <scope>NUCLEOTIDE SEQUENCE</scope>
</reference>
<dbReference type="EMBL" id="GBXM01078636">
    <property type="protein sequence ID" value="JAH29941.1"/>
    <property type="molecule type" value="Transcribed_RNA"/>
</dbReference>
<name>A0A0E9RLC4_ANGAN</name>
<accession>A0A0E9RLC4</accession>
<reference evidence="1" key="2">
    <citation type="journal article" date="2015" name="Fish Shellfish Immunol.">
        <title>Early steps in the European eel (Anguilla anguilla)-Vibrio vulnificus interaction in the gills: Role of the RtxA13 toxin.</title>
        <authorList>
            <person name="Callol A."/>
            <person name="Pajuelo D."/>
            <person name="Ebbesson L."/>
            <person name="Teles M."/>
            <person name="MacKenzie S."/>
            <person name="Amaro C."/>
        </authorList>
    </citation>
    <scope>NUCLEOTIDE SEQUENCE</scope>
</reference>
<dbReference type="AlphaFoldDB" id="A0A0E9RLC4"/>
<organism evidence="1">
    <name type="scientific">Anguilla anguilla</name>
    <name type="common">European freshwater eel</name>
    <name type="synonym">Muraena anguilla</name>
    <dbReference type="NCBI Taxonomy" id="7936"/>
    <lineage>
        <taxon>Eukaryota</taxon>
        <taxon>Metazoa</taxon>
        <taxon>Chordata</taxon>
        <taxon>Craniata</taxon>
        <taxon>Vertebrata</taxon>
        <taxon>Euteleostomi</taxon>
        <taxon>Actinopterygii</taxon>
        <taxon>Neopterygii</taxon>
        <taxon>Teleostei</taxon>
        <taxon>Anguilliformes</taxon>
        <taxon>Anguillidae</taxon>
        <taxon>Anguilla</taxon>
    </lineage>
</organism>
<proteinExistence type="predicted"/>